<dbReference type="EMBL" id="CP016043">
    <property type="protein sequence ID" value="AOV98000.1"/>
    <property type="molecule type" value="Genomic_DNA"/>
</dbReference>
<reference evidence="1 2" key="1">
    <citation type="submission" date="2016-06" db="EMBL/GenBank/DDBJ databases">
        <title>Complete genome sequence of Edwardsiella hoshinae ATCC 35051.</title>
        <authorList>
            <person name="Reichley S.R."/>
            <person name="Waldbieser G.C."/>
            <person name="Lawrence M.L."/>
            <person name="Griffin M.J."/>
        </authorList>
    </citation>
    <scope>NUCLEOTIDE SEQUENCE [LARGE SCALE GENOMIC DNA]</scope>
    <source>
        <strain evidence="1 2">ATCC 35051</strain>
    </source>
</reference>
<dbReference type="Pfam" id="PF02413">
    <property type="entry name" value="Caudo_TAP"/>
    <property type="match status" value="1"/>
</dbReference>
<sequence>MVGVILMKYFKDNQGVVYAFASDGSQDSCIEEGMQPISESEAMEIINPPPTKDDLIKAAEQEKVALLSEVETVTKLWQTQLALGIITEKDKETLTEWMRYAQQIDNVNISLAPDITWPSKPA</sequence>
<name>A0ABN4T1C2_9GAMM</name>
<proteinExistence type="predicted"/>
<dbReference type="Proteomes" id="UP000175893">
    <property type="component" value="Chromosome"/>
</dbReference>
<accession>A0ABN4T1C2</accession>
<organism evidence="1 2">
    <name type="scientific">Edwardsiella hoshinae</name>
    <dbReference type="NCBI Taxonomy" id="93378"/>
    <lineage>
        <taxon>Bacteria</taxon>
        <taxon>Pseudomonadati</taxon>
        <taxon>Pseudomonadota</taxon>
        <taxon>Gammaproteobacteria</taxon>
        <taxon>Enterobacterales</taxon>
        <taxon>Hafniaceae</taxon>
        <taxon>Edwardsiella</taxon>
    </lineage>
</organism>
<gene>
    <name evidence="1" type="ORF">A9798_14280</name>
</gene>
<evidence type="ECO:0008006" key="3">
    <source>
        <dbReference type="Google" id="ProtNLM"/>
    </source>
</evidence>
<keyword evidence="2" id="KW-1185">Reference proteome</keyword>
<evidence type="ECO:0000313" key="1">
    <source>
        <dbReference type="EMBL" id="AOV98000.1"/>
    </source>
</evidence>
<dbReference type="InterPro" id="IPR003458">
    <property type="entry name" value="Phage_T4_Gp38_tail_assem"/>
</dbReference>
<protein>
    <recommendedName>
        <fullName evidence="3">Caudovirales tail fibre assembly protein</fullName>
    </recommendedName>
</protein>
<evidence type="ECO:0000313" key="2">
    <source>
        <dbReference type="Proteomes" id="UP000175893"/>
    </source>
</evidence>